<dbReference type="SMART" id="SM00421">
    <property type="entry name" value="HTH_LUXR"/>
    <property type="match status" value="1"/>
</dbReference>
<dbReference type="GO" id="GO:0006355">
    <property type="term" value="P:regulation of DNA-templated transcription"/>
    <property type="evidence" value="ECO:0007669"/>
    <property type="project" value="InterPro"/>
</dbReference>
<accession>A0A7X0C3B6</accession>
<keyword evidence="1" id="KW-0547">Nucleotide-binding</keyword>
<evidence type="ECO:0000313" key="6">
    <source>
        <dbReference type="Proteomes" id="UP000583800"/>
    </source>
</evidence>
<reference evidence="5 6" key="1">
    <citation type="submission" date="2020-08" db="EMBL/GenBank/DDBJ databases">
        <title>Sequencing the genomes of 1000 actinobacteria strains.</title>
        <authorList>
            <person name="Klenk H.-P."/>
        </authorList>
    </citation>
    <scope>NUCLEOTIDE SEQUENCE [LARGE SCALE GENOMIC DNA]</scope>
    <source>
        <strain evidence="5 6">DSM 45913</strain>
    </source>
</reference>
<dbReference type="InterPro" id="IPR000792">
    <property type="entry name" value="Tscrpt_reg_LuxR_C"/>
</dbReference>
<dbReference type="Pfam" id="PF13191">
    <property type="entry name" value="AAA_16"/>
    <property type="match status" value="1"/>
</dbReference>
<evidence type="ECO:0000256" key="1">
    <source>
        <dbReference type="ARBA" id="ARBA00022741"/>
    </source>
</evidence>
<dbReference type="Gene3D" id="1.10.10.10">
    <property type="entry name" value="Winged helix-like DNA-binding domain superfamily/Winged helix DNA-binding domain"/>
    <property type="match status" value="1"/>
</dbReference>
<dbReference type="InterPro" id="IPR036388">
    <property type="entry name" value="WH-like_DNA-bd_sf"/>
</dbReference>
<dbReference type="PANTHER" id="PTHR16305">
    <property type="entry name" value="TESTICULAR SOLUBLE ADENYLYL CYCLASE"/>
    <property type="match status" value="1"/>
</dbReference>
<dbReference type="GO" id="GO:0003677">
    <property type="term" value="F:DNA binding"/>
    <property type="evidence" value="ECO:0007669"/>
    <property type="project" value="UniProtKB-KW"/>
</dbReference>
<dbReference type="PRINTS" id="PR00038">
    <property type="entry name" value="HTHLUXR"/>
</dbReference>
<proteinExistence type="predicted"/>
<evidence type="ECO:0000313" key="5">
    <source>
        <dbReference type="EMBL" id="MBB6345944.1"/>
    </source>
</evidence>
<dbReference type="EMBL" id="JACHJB010000001">
    <property type="protein sequence ID" value="MBB6345944.1"/>
    <property type="molecule type" value="Genomic_DNA"/>
</dbReference>
<dbReference type="GO" id="GO:0004016">
    <property type="term" value="F:adenylate cyclase activity"/>
    <property type="evidence" value="ECO:0007669"/>
    <property type="project" value="TreeGrafter"/>
</dbReference>
<feature type="domain" description="HTH luxR-type" evidence="4">
    <location>
        <begin position="944"/>
        <end position="1005"/>
    </location>
</feature>
<feature type="region of interest" description="Disordered" evidence="3">
    <location>
        <begin position="512"/>
        <end position="553"/>
    </location>
</feature>
<dbReference type="SUPFAM" id="SSF46894">
    <property type="entry name" value="C-terminal effector domain of the bipartite response regulators"/>
    <property type="match status" value="1"/>
</dbReference>
<feature type="compositionally biased region" description="Low complexity" evidence="3">
    <location>
        <begin position="349"/>
        <end position="360"/>
    </location>
</feature>
<dbReference type="PANTHER" id="PTHR16305:SF35">
    <property type="entry name" value="TRANSCRIPTIONAL ACTIVATOR DOMAIN"/>
    <property type="match status" value="1"/>
</dbReference>
<organism evidence="5 6">
    <name type="scientific">Nonomuraea muscovyensis</name>
    <dbReference type="NCBI Taxonomy" id="1124761"/>
    <lineage>
        <taxon>Bacteria</taxon>
        <taxon>Bacillati</taxon>
        <taxon>Actinomycetota</taxon>
        <taxon>Actinomycetes</taxon>
        <taxon>Streptosporangiales</taxon>
        <taxon>Streptosporangiaceae</taxon>
        <taxon>Nonomuraea</taxon>
    </lineage>
</organism>
<evidence type="ECO:0000256" key="3">
    <source>
        <dbReference type="SAM" id="MobiDB-lite"/>
    </source>
</evidence>
<evidence type="ECO:0000256" key="2">
    <source>
        <dbReference type="ARBA" id="ARBA00022840"/>
    </source>
</evidence>
<dbReference type="InterPro" id="IPR016032">
    <property type="entry name" value="Sig_transdc_resp-reg_C-effctor"/>
</dbReference>
<gene>
    <name evidence="5" type="ORF">FHU36_002453</name>
</gene>
<dbReference type="CDD" id="cd06170">
    <property type="entry name" value="LuxR_C_like"/>
    <property type="match status" value="1"/>
</dbReference>
<comment type="caution">
    <text evidence="5">The sequence shown here is derived from an EMBL/GenBank/DDBJ whole genome shotgun (WGS) entry which is preliminary data.</text>
</comment>
<dbReference type="GO" id="GO:0005524">
    <property type="term" value="F:ATP binding"/>
    <property type="evidence" value="ECO:0007669"/>
    <property type="project" value="UniProtKB-KW"/>
</dbReference>
<keyword evidence="5" id="KW-0238">DNA-binding</keyword>
<protein>
    <submittedName>
        <fullName evidence="5">DNA-binding CsgD family transcriptional regulator</fullName>
    </submittedName>
</protein>
<keyword evidence="6" id="KW-1185">Reference proteome</keyword>
<keyword evidence="2" id="KW-0067">ATP-binding</keyword>
<dbReference type="GO" id="GO:0005737">
    <property type="term" value="C:cytoplasm"/>
    <property type="evidence" value="ECO:0007669"/>
    <property type="project" value="TreeGrafter"/>
</dbReference>
<sequence>MLYGRATETAAIGGLLSSAASGQGGALVLRGEAGVGKSALLDLAAATAAATTATTATTAATTATTTALTTAKGASRPPGARMRVLRASGVEPEADLAFAALHQLLHPVTGLLDALPAPQRDAVAGALGLAAPTSDRFLVSAGVLSLLTEAAAPGGLACLVDDVQWFDRASADALLFAARRLRAEGIAMLLAVRGDAPLKGLPELRVRGLDADSAGDLLASRATVAPAVRAHLAALSGGNPLVLRETTARLTPDQLSGRAPLPDPLPGGEQLFGEQVSRLSEAARLVLLVATLDAHLPTVLRASPTLAAATLTPTTPTTLAPVVPPPPATPTEAVPGTPPGVPGTPPDGPAATTPAARADGPAGGVGLAEGSAGWVAEALREAETAELVFVEGAAVRFRHPLVRSAVHVAAGSVRLRQAHAALATLASGDRRAWHLAAASLGPDESVAAALAASAVRARARGGYGDAATALARAAELTPDPAPRAERLKDAATAAWLAGRPGLAQSHLSEARDLAEHLAKSHERDPRLPGTSPERPVPSTGEPMRGSGGPAAATPKGALLAEIAQLRGRFELNSGDAAEAVRILSRGDTLEMLADASEAASYVGDVPAIVELGRRALAHPRGFLRDTVAGIGAVLGGDPGGAELLRAALDRTGTLTEAAEFLWASAAASYLGEADLSAELVGRAGGVARMSGMVGQLPVVLEFVSTAERFRGRLAESAAIAEEGLALAREAGYTNSVSAHLANLAVVAALRGEEEACRRHAEGALAIAIPHRVGLRAGVAAYALAMLDLGQGRFAAAHDRFVSITTAGPGAGHPTVVWRSTPDRVEAAMAAGEPDAAREAVSWLERWSANAGTAESRALLARCRALVGGGDELFEEALSLHGEPFEGARTALLYGERLRRTQRPGQARPHLRAAMETFQRLGAEPWARRAHGELRAAGESAARPDAGVLAGLTPQELRIARLVADGASSKEVAAQLFLSPRTVEYHLYKIYPKLGITSRTELARLL</sequence>
<feature type="compositionally biased region" description="Basic and acidic residues" evidence="3">
    <location>
        <begin position="512"/>
        <end position="526"/>
    </location>
</feature>
<dbReference type="AlphaFoldDB" id="A0A7X0C3B6"/>
<evidence type="ECO:0000259" key="4">
    <source>
        <dbReference type="PROSITE" id="PS50043"/>
    </source>
</evidence>
<dbReference type="RefSeq" id="WP_185083817.1">
    <property type="nucleotide sequence ID" value="NZ_JACHJB010000001.1"/>
</dbReference>
<dbReference type="InterPro" id="IPR041664">
    <property type="entry name" value="AAA_16"/>
</dbReference>
<name>A0A7X0C3B6_9ACTN</name>
<feature type="compositionally biased region" description="Pro residues" evidence="3">
    <location>
        <begin position="336"/>
        <end position="348"/>
    </location>
</feature>
<dbReference type="PROSITE" id="PS50043">
    <property type="entry name" value="HTH_LUXR_2"/>
    <property type="match status" value="1"/>
</dbReference>
<dbReference type="Proteomes" id="UP000583800">
    <property type="component" value="Unassembled WGS sequence"/>
</dbReference>
<feature type="region of interest" description="Disordered" evidence="3">
    <location>
        <begin position="317"/>
        <end position="363"/>
    </location>
</feature>
<dbReference type="Pfam" id="PF00196">
    <property type="entry name" value="GerE"/>
    <property type="match status" value="1"/>
</dbReference>